<dbReference type="InterPro" id="IPR013784">
    <property type="entry name" value="Carb-bd-like_fold"/>
</dbReference>
<dbReference type="InterPro" id="IPR056189">
    <property type="entry name" value="NOMO_3rd"/>
</dbReference>
<dbReference type="Gene3D" id="2.60.40.1120">
    <property type="entry name" value="Carboxypeptidase-like, regulatory domain"/>
    <property type="match status" value="2"/>
</dbReference>
<evidence type="ECO:0000256" key="7">
    <source>
        <dbReference type="SAM" id="Phobius"/>
    </source>
</evidence>
<dbReference type="GO" id="GO:0030246">
    <property type="term" value="F:carbohydrate binding"/>
    <property type="evidence" value="ECO:0007669"/>
    <property type="project" value="InterPro"/>
</dbReference>
<feature type="transmembrane region" description="Helical" evidence="7">
    <location>
        <begin position="1090"/>
        <end position="1113"/>
    </location>
</feature>
<dbReference type="Pfam" id="PF23194">
    <property type="entry name" value="NOMO_5th"/>
    <property type="match status" value="1"/>
</dbReference>
<keyword evidence="5 7" id="KW-1133">Transmembrane helix</keyword>
<feature type="domain" description="NOMO third transthyretin-like" evidence="14">
    <location>
        <begin position="228"/>
        <end position="306"/>
    </location>
</feature>
<feature type="domain" description="NOMO C-terminal transthyretin-like" evidence="13">
    <location>
        <begin position="973"/>
        <end position="1073"/>
    </location>
</feature>
<dbReference type="PANTHER" id="PTHR23303">
    <property type="entry name" value="CARBOXYPEPTIDASE REGULATORY REGION-CONTAINING"/>
    <property type="match status" value="1"/>
</dbReference>
<keyword evidence="6 7" id="KW-0472">Membrane</keyword>
<proteinExistence type="predicted"/>
<evidence type="ECO:0000259" key="13">
    <source>
        <dbReference type="Pfam" id="PF23192"/>
    </source>
</evidence>
<evidence type="ECO:0000256" key="8">
    <source>
        <dbReference type="SAM" id="SignalP"/>
    </source>
</evidence>
<evidence type="ECO:0000256" key="6">
    <source>
        <dbReference type="ARBA" id="ARBA00023136"/>
    </source>
</evidence>
<evidence type="ECO:0000313" key="17">
    <source>
        <dbReference type="Proteomes" id="UP001153737"/>
    </source>
</evidence>
<dbReference type="AlphaFoldDB" id="A0A9N9SC45"/>
<dbReference type="InterPro" id="IPR055074">
    <property type="entry name" value="NOMO1-3_2nd"/>
</dbReference>
<organism evidence="16 17">
    <name type="scientific">Phaedon cochleariae</name>
    <name type="common">Mustard beetle</name>
    <dbReference type="NCBI Taxonomy" id="80249"/>
    <lineage>
        <taxon>Eukaryota</taxon>
        <taxon>Metazoa</taxon>
        <taxon>Ecdysozoa</taxon>
        <taxon>Arthropoda</taxon>
        <taxon>Hexapoda</taxon>
        <taxon>Insecta</taxon>
        <taxon>Pterygota</taxon>
        <taxon>Neoptera</taxon>
        <taxon>Endopterygota</taxon>
        <taxon>Coleoptera</taxon>
        <taxon>Polyphaga</taxon>
        <taxon>Cucujiformia</taxon>
        <taxon>Chrysomeloidea</taxon>
        <taxon>Chrysomelidae</taxon>
        <taxon>Chrysomelinae</taxon>
        <taxon>Chrysomelini</taxon>
        <taxon>Phaedon</taxon>
    </lineage>
</organism>
<dbReference type="Pfam" id="PF22904">
    <property type="entry name" value="NOMO1-like_2nd"/>
    <property type="match status" value="1"/>
</dbReference>
<dbReference type="GO" id="GO:0005789">
    <property type="term" value="C:endoplasmic reticulum membrane"/>
    <property type="evidence" value="ECO:0007669"/>
    <property type="project" value="UniProtKB-SubCell"/>
</dbReference>
<evidence type="ECO:0000256" key="1">
    <source>
        <dbReference type="ARBA" id="ARBA00004115"/>
    </source>
</evidence>
<feature type="domain" description="NOMO-like ninth beta-sandwich" evidence="10">
    <location>
        <begin position="716"/>
        <end position="786"/>
    </location>
</feature>
<keyword evidence="4" id="KW-0256">Endoplasmic reticulum</keyword>
<dbReference type="Gene3D" id="2.60.40.10">
    <property type="entry name" value="Immunoglobulins"/>
    <property type="match status" value="1"/>
</dbReference>
<dbReference type="Pfam" id="PF22898">
    <property type="entry name" value="NOMO1-like_1st"/>
    <property type="match status" value="1"/>
</dbReference>
<evidence type="ECO:0000256" key="4">
    <source>
        <dbReference type="ARBA" id="ARBA00022824"/>
    </source>
</evidence>
<feature type="domain" description="NOMO fifth transthyretin-like" evidence="15">
    <location>
        <begin position="390"/>
        <end position="470"/>
    </location>
</feature>
<dbReference type="EMBL" id="OU896720">
    <property type="protein sequence ID" value="CAG9817004.1"/>
    <property type="molecule type" value="Genomic_DNA"/>
</dbReference>
<dbReference type="SUPFAM" id="SSF49452">
    <property type="entry name" value="Starch-binding domain-like"/>
    <property type="match status" value="2"/>
</dbReference>
<dbReference type="InterPro" id="IPR055073">
    <property type="entry name" value="NOMO1-like_9th"/>
</dbReference>
<sequence>MNKQLIFALVAINFIASTESDEVLGCGGFLKSHVPIDFSKVEVQLITKQGIVKDKTSAAPNNGYYFLPLYDKGDMILELSPPPGWSFEPTRVALSIDGTSDLCSQGKDINFVFQGFGITGRVESMGSEGVSGPEGVIVQLDSSGDRRSTTTDKNGNFFFTPVFPGSYKVAISHPKWKILKKSVDVKVAESNAELPKNSLVIGGYDVSGMVRSEGQPVKGAFVILYSSKNQNVPVEGCISGPLKDYPTKNNYLCYVITNENGKFTFESLPNNRYYIVPFYKGQNIYFQPEKIDFVVNHDSLELQQSFEIVGFSITGRVLRSSNVPISNVKMFLNGQEIGKTDSSGNYKLEKLKAGAYKIRAEAEDLIFEEVLVQINPSSPELPNIIPSAFKVCGMVTSDHSQIVTFTKSGSTKFIQTETSNIDGSFCQYLLPGKYDVQVVVDEEEKQSGIQFFPLKQTIEVTSEKISNIMFSQLKSTISGRVICLQQEECEGITVVLKTGNENEVLVKIKDGSFTVSDMHPGNYEISLLSNKYCWEISKQTVVVDAAIIEVPPFIQKGYILNFISSHHTKVNVKNKGLPSISFEIPKGRSSRCLEKPGEYNFEMESCHSYMPKTISYKTDSESNEILLSAHKHTLKLSIEAASDFGKLQVSVKIGTDKTERHLSYRNGVYELDILLEPRETAVVVPQSDVLFFSPPILSVDGRDDCVDLGVQFVTTRGKIFEGKIIPPLPGVTVTVESSDTESLVIETDSSGVFKFPPLDSKKDYTITAKKESFVLTGPDASGNFMAHKLAEIIVEIVDGSDNIPLSGVLLSLSGDENYRKNLQSGENGQISFNSLSPMEYFLRPMMKEYQFEPKSMTIPVQEGQTVNVKLLAKRVAFSAFGQVVSLNGEPEDNMVIVASGVGNCSQYSEETTCESTGQFRIRGLQPYCSYRVVVKGSLNEDYIVERTAPEYIKIDAIKADVRDLRLIIFRPASQMDILVRIYAENIDHYKSLKLKLARESGSSAVIQTVKVDSLSLRLTKAINPGILVHLSSVPIDNKLYTVQLESSFLQSTKYQPQLYHFGANESFKLIEFHVSVKDNISEQPIKRTSIWSLLFIFAVLCAAYNIEVVGSFLKEKFNFNISALTNLIPKISSNDKTLNDDYYDAQIDQIVQSINNAKKKPKPKKI</sequence>
<dbReference type="SUPFAM" id="SSF49478">
    <property type="entry name" value="Cna protein B-type domain"/>
    <property type="match status" value="1"/>
</dbReference>
<reference evidence="16" key="1">
    <citation type="submission" date="2022-01" db="EMBL/GenBank/DDBJ databases">
        <authorList>
            <person name="King R."/>
        </authorList>
    </citation>
    <scope>NUCLEOTIDE SEQUENCE</scope>
</reference>
<evidence type="ECO:0000259" key="10">
    <source>
        <dbReference type="Pfam" id="PF22902"/>
    </source>
</evidence>
<evidence type="ECO:0000259" key="12">
    <source>
        <dbReference type="Pfam" id="PF23141"/>
    </source>
</evidence>
<dbReference type="SUPFAM" id="SSF49464">
    <property type="entry name" value="Carboxypeptidase regulatory domain-like"/>
    <property type="match status" value="1"/>
</dbReference>
<dbReference type="Pfam" id="PF23192">
    <property type="entry name" value="NOMO_12th"/>
    <property type="match status" value="1"/>
</dbReference>
<evidence type="ECO:0000313" key="16">
    <source>
        <dbReference type="EMBL" id="CAG9817004.1"/>
    </source>
</evidence>
<dbReference type="Proteomes" id="UP001153737">
    <property type="component" value="Chromosome 14"/>
</dbReference>
<dbReference type="InterPro" id="IPR055075">
    <property type="entry name" value="NOMO-like_N"/>
</dbReference>
<dbReference type="InterPro" id="IPR056319">
    <property type="entry name" value="NOMO_7th"/>
</dbReference>
<dbReference type="Pfam" id="PF22902">
    <property type="entry name" value="NOMO1-like_9th"/>
    <property type="match status" value="1"/>
</dbReference>
<dbReference type="InterPro" id="IPR008969">
    <property type="entry name" value="CarboxyPept-like_regulatory"/>
</dbReference>
<dbReference type="Pfam" id="PF23193">
    <property type="entry name" value="NOMO_3rd"/>
    <property type="match status" value="1"/>
</dbReference>
<gene>
    <name evidence="16" type="ORF">PHAECO_LOCUS4424</name>
</gene>
<comment type="subcellular location">
    <subcellularLocation>
        <location evidence="1">Endoplasmic reticulum membrane</location>
        <topology evidence="1">Single-pass type I membrane protein</topology>
    </subcellularLocation>
</comment>
<keyword evidence="17" id="KW-1185">Reference proteome</keyword>
<evidence type="ECO:0000259" key="14">
    <source>
        <dbReference type="Pfam" id="PF23193"/>
    </source>
</evidence>
<feature type="domain" description="NOMO seventh transthyretin-like" evidence="12">
    <location>
        <begin position="560"/>
        <end position="630"/>
    </location>
</feature>
<evidence type="ECO:0000259" key="9">
    <source>
        <dbReference type="Pfam" id="PF22898"/>
    </source>
</evidence>
<feature type="chain" id="PRO_5040392912" description="Nodal modulator 1" evidence="8">
    <location>
        <begin position="21"/>
        <end position="1166"/>
    </location>
</feature>
<keyword evidence="2 7" id="KW-0812">Transmembrane</keyword>
<feature type="signal peptide" evidence="8">
    <location>
        <begin position="1"/>
        <end position="20"/>
    </location>
</feature>
<accession>A0A9N9SC45</accession>
<feature type="domain" description="NOMO second beta-sandwich" evidence="11">
    <location>
        <begin position="113"/>
        <end position="201"/>
    </location>
</feature>
<feature type="domain" description="NOMO-like N-terminal beta-sandwich" evidence="9">
    <location>
        <begin position="27"/>
        <end position="111"/>
    </location>
</feature>
<evidence type="ECO:0000259" key="11">
    <source>
        <dbReference type="Pfam" id="PF22904"/>
    </source>
</evidence>
<keyword evidence="3 8" id="KW-0732">Signal</keyword>
<dbReference type="InterPro" id="IPR013783">
    <property type="entry name" value="Ig-like_fold"/>
</dbReference>
<dbReference type="InterPro" id="IPR056191">
    <property type="entry name" value="NOMO_12th"/>
</dbReference>
<dbReference type="InterPro" id="IPR051417">
    <property type="entry name" value="SDr/BOS_complex"/>
</dbReference>
<evidence type="ECO:0000259" key="15">
    <source>
        <dbReference type="Pfam" id="PF23194"/>
    </source>
</evidence>
<dbReference type="Pfam" id="PF23141">
    <property type="entry name" value="Ig_NOMO"/>
    <property type="match status" value="1"/>
</dbReference>
<dbReference type="PANTHER" id="PTHR23303:SF14">
    <property type="entry name" value="BOS COMPLEX SUBUNIT NOMO1-RELATED"/>
    <property type="match status" value="1"/>
</dbReference>
<evidence type="ECO:0008006" key="18">
    <source>
        <dbReference type="Google" id="ProtNLM"/>
    </source>
</evidence>
<evidence type="ECO:0000256" key="5">
    <source>
        <dbReference type="ARBA" id="ARBA00022989"/>
    </source>
</evidence>
<reference evidence="16" key="2">
    <citation type="submission" date="2022-10" db="EMBL/GenBank/DDBJ databases">
        <authorList>
            <consortium name="ENA_rothamsted_submissions"/>
            <consortium name="culmorum"/>
            <person name="King R."/>
        </authorList>
    </citation>
    <scope>NUCLEOTIDE SEQUENCE</scope>
</reference>
<protein>
    <recommendedName>
        <fullName evidence="18">Nodal modulator 1</fullName>
    </recommendedName>
</protein>
<dbReference type="InterPro" id="IPR056190">
    <property type="entry name" value="NOMO_5th"/>
</dbReference>
<evidence type="ECO:0000256" key="2">
    <source>
        <dbReference type="ARBA" id="ARBA00022692"/>
    </source>
</evidence>
<name>A0A9N9SC45_PHACE</name>
<evidence type="ECO:0000256" key="3">
    <source>
        <dbReference type="ARBA" id="ARBA00022729"/>
    </source>
</evidence>
<dbReference type="OrthoDB" id="10263633at2759"/>